<dbReference type="OrthoDB" id="1684395at2"/>
<protein>
    <recommendedName>
        <fullName evidence="2">Staygreen protein domain-containing protein</fullName>
    </recommendedName>
</protein>
<dbReference type="Pfam" id="PF12638">
    <property type="entry name" value="Staygreen"/>
    <property type="match status" value="1"/>
</dbReference>
<name>W6RYZ4_9CLOT</name>
<keyword evidence="1" id="KW-0809">Transit peptide</keyword>
<dbReference type="EMBL" id="HG917868">
    <property type="protein sequence ID" value="CDM67252.1"/>
    <property type="molecule type" value="Genomic_DNA"/>
</dbReference>
<organism evidence="3 4">
    <name type="scientific">Clostridium bornimense</name>
    <dbReference type="NCBI Taxonomy" id="1216932"/>
    <lineage>
        <taxon>Bacteria</taxon>
        <taxon>Bacillati</taxon>
        <taxon>Bacillota</taxon>
        <taxon>Clostridia</taxon>
        <taxon>Eubacteriales</taxon>
        <taxon>Clostridiaceae</taxon>
        <taxon>Clostridium</taxon>
    </lineage>
</organism>
<evidence type="ECO:0000259" key="2">
    <source>
        <dbReference type="Pfam" id="PF12638"/>
    </source>
</evidence>
<reference evidence="3 4" key="1">
    <citation type="submission" date="2013-11" db="EMBL/GenBank/DDBJ databases">
        <title>Complete genome sequence of Clostridum sp. M2/40.</title>
        <authorList>
            <person name="Wibberg D."/>
            <person name="Puehler A."/>
            <person name="Schlueter A."/>
        </authorList>
    </citation>
    <scope>NUCLEOTIDE SEQUENCE [LARGE SCALE GENOMIC DNA]</scope>
    <source>
        <strain evidence="4">M2/40</strain>
    </source>
</reference>
<dbReference type="PANTHER" id="PTHR31750:SF4">
    <property type="entry name" value="LP06106P"/>
    <property type="match status" value="1"/>
</dbReference>
<evidence type="ECO:0000256" key="1">
    <source>
        <dbReference type="ARBA" id="ARBA00022946"/>
    </source>
</evidence>
<dbReference type="STRING" id="1216932.CM240_0073"/>
<sequence length="145" mass="17106">MDYNKIFTEFRDGVTETYPIEGRKYTVTHSDKTGDLFVTIGLKYAEDKIDKLRDEVLLKWTHSNGKIKLVGEVLIDNDTIKKSKIRNMLFNKEMPLALQAIRYGDRKLFEENKKLDDIVIEIKFISELEEYNKVKNFGTMKEYKI</sequence>
<keyword evidence="4" id="KW-1185">Reference proteome</keyword>
<dbReference type="RefSeq" id="WP_044035731.1">
    <property type="nucleotide sequence ID" value="NZ_HG917868.1"/>
</dbReference>
<dbReference type="KEGG" id="clt:CM240_0073"/>
<dbReference type="eggNOG" id="ENOG50320U5">
    <property type="taxonomic scope" value="Bacteria"/>
</dbReference>
<evidence type="ECO:0000313" key="4">
    <source>
        <dbReference type="Proteomes" id="UP000019426"/>
    </source>
</evidence>
<evidence type="ECO:0000313" key="3">
    <source>
        <dbReference type="EMBL" id="CDM67252.1"/>
    </source>
</evidence>
<feature type="domain" description="Staygreen protein" evidence="2">
    <location>
        <begin position="2"/>
        <end position="143"/>
    </location>
</feature>
<accession>W6RYZ4</accession>
<dbReference type="Proteomes" id="UP000019426">
    <property type="component" value="Chromosome M2/40_rep1"/>
</dbReference>
<proteinExistence type="predicted"/>
<dbReference type="PATRIC" id="fig|1216932.3.peg.58"/>
<dbReference type="AlphaFoldDB" id="W6RYZ4"/>
<gene>
    <name evidence="3" type="ORF">CM240_0073</name>
</gene>
<dbReference type="PANTHER" id="PTHR31750">
    <property type="entry name" value="PROTEIN STAY-GREEN 1, CHLOROPLASTIC-RELATED"/>
    <property type="match status" value="1"/>
</dbReference>
<dbReference type="HOGENOM" id="CLU_073517_2_0_9"/>
<dbReference type="InterPro" id="IPR024438">
    <property type="entry name" value="Staygreen"/>
</dbReference>